<gene>
    <name evidence="5" type="ORF">ACG5V6_22260</name>
</gene>
<evidence type="ECO:0000259" key="4">
    <source>
        <dbReference type="PROSITE" id="PS50110"/>
    </source>
</evidence>
<dbReference type="PANTHER" id="PTHR43214">
    <property type="entry name" value="TWO-COMPONENT RESPONSE REGULATOR"/>
    <property type="match status" value="1"/>
</dbReference>
<proteinExistence type="predicted"/>
<reference evidence="5 6" key="1">
    <citation type="submission" date="2024-10" db="EMBL/GenBank/DDBJ databases">
        <authorList>
            <person name="Cho J.-C."/>
        </authorList>
    </citation>
    <scope>NUCLEOTIDE SEQUENCE [LARGE SCALE GENOMIC DNA]</scope>
    <source>
        <strain evidence="5 6">KCTC29696</strain>
    </source>
</reference>
<evidence type="ECO:0000256" key="2">
    <source>
        <dbReference type="PROSITE-ProRule" id="PRU00169"/>
    </source>
</evidence>
<dbReference type="CDD" id="cd06170">
    <property type="entry name" value="LuxR_C_like"/>
    <property type="match status" value="1"/>
</dbReference>
<accession>A0ABW7HZD6</accession>
<evidence type="ECO:0000259" key="3">
    <source>
        <dbReference type="PROSITE" id="PS50043"/>
    </source>
</evidence>
<dbReference type="PROSITE" id="PS50043">
    <property type="entry name" value="HTH_LUXR_2"/>
    <property type="match status" value="1"/>
</dbReference>
<comment type="caution">
    <text evidence="2">Lacks conserved residue(s) required for the propagation of feature annotation.</text>
</comment>
<sequence length="201" mass="21175">MTIRIMVADDHVLFLEALAEALDRVEDFDVVGAARESAELLPTAQRVAPSVLVVGGGMSGPGGLCKVAELTRRVPSCGITLIVVEPTRSHVTRAVEAGVLGIVPKHAKLPSLIGAIRGVAAGCVTVDPGLLNAPGPGNRCLNDREVEILRLTATGASIKEIAQELYLASGTVRNLTSTAIRKLEGRNRFDAARIALERGWL</sequence>
<dbReference type="Pfam" id="PF00072">
    <property type="entry name" value="Response_reg"/>
    <property type="match status" value="1"/>
</dbReference>
<evidence type="ECO:0000313" key="5">
    <source>
        <dbReference type="EMBL" id="MFH0250926.1"/>
    </source>
</evidence>
<dbReference type="PRINTS" id="PR00038">
    <property type="entry name" value="HTHLUXR"/>
</dbReference>
<dbReference type="SUPFAM" id="SSF52172">
    <property type="entry name" value="CheY-like"/>
    <property type="match status" value="1"/>
</dbReference>
<dbReference type="Gene3D" id="3.40.50.2300">
    <property type="match status" value="1"/>
</dbReference>
<comment type="caution">
    <text evidence="5">The sequence shown here is derived from an EMBL/GenBank/DDBJ whole genome shotgun (WGS) entry which is preliminary data.</text>
</comment>
<keyword evidence="6" id="KW-1185">Reference proteome</keyword>
<keyword evidence="1" id="KW-0238">DNA-binding</keyword>
<feature type="domain" description="Response regulatory" evidence="4">
    <location>
        <begin position="4"/>
        <end position="120"/>
    </location>
</feature>
<dbReference type="SMART" id="SM00448">
    <property type="entry name" value="REC"/>
    <property type="match status" value="1"/>
</dbReference>
<feature type="domain" description="HTH luxR-type" evidence="3">
    <location>
        <begin position="134"/>
        <end position="199"/>
    </location>
</feature>
<dbReference type="InterPro" id="IPR000792">
    <property type="entry name" value="Tscrpt_reg_LuxR_C"/>
</dbReference>
<evidence type="ECO:0000256" key="1">
    <source>
        <dbReference type="ARBA" id="ARBA00023125"/>
    </source>
</evidence>
<dbReference type="InterPro" id="IPR039420">
    <property type="entry name" value="WalR-like"/>
</dbReference>
<name>A0ABW7HZD6_9ACTN</name>
<dbReference type="SUPFAM" id="SSF46894">
    <property type="entry name" value="C-terminal effector domain of the bipartite response regulators"/>
    <property type="match status" value="1"/>
</dbReference>
<dbReference type="PANTHER" id="PTHR43214:SF42">
    <property type="entry name" value="TRANSCRIPTIONAL REGULATORY PROTEIN DESR"/>
    <property type="match status" value="1"/>
</dbReference>
<protein>
    <submittedName>
        <fullName evidence="5">LuxR C-terminal-related transcriptional regulator</fullName>
    </submittedName>
</protein>
<organism evidence="5 6">
    <name type="scientific">Streptomyces chitinivorans</name>
    <dbReference type="NCBI Taxonomy" id="1257027"/>
    <lineage>
        <taxon>Bacteria</taxon>
        <taxon>Bacillati</taxon>
        <taxon>Actinomycetota</taxon>
        <taxon>Actinomycetes</taxon>
        <taxon>Kitasatosporales</taxon>
        <taxon>Streptomycetaceae</taxon>
        <taxon>Streptomyces</taxon>
    </lineage>
</organism>
<dbReference type="Proteomes" id="UP001607069">
    <property type="component" value="Unassembled WGS sequence"/>
</dbReference>
<dbReference type="EMBL" id="JBIHMK010000105">
    <property type="protein sequence ID" value="MFH0250926.1"/>
    <property type="molecule type" value="Genomic_DNA"/>
</dbReference>
<dbReference type="InterPro" id="IPR001789">
    <property type="entry name" value="Sig_transdc_resp-reg_receiver"/>
</dbReference>
<evidence type="ECO:0000313" key="6">
    <source>
        <dbReference type="Proteomes" id="UP001607069"/>
    </source>
</evidence>
<dbReference type="PROSITE" id="PS50110">
    <property type="entry name" value="RESPONSE_REGULATORY"/>
    <property type="match status" value="1"/>
</dbReference>
<dbReference type="InterPro" id="IPR016032">
    <property type="entry name" value="Sig_transdc_resp-reg_C-effctor"/>
</dbReference>
<dbReference type="Pfam" id="PF00196">
    <property type="entry name" value="GerE"/>
    <property type="match status" value="1"/>
</dbReference>
<dbReference type="InterPro" id="IPR011006">
    <property type="entry name" value="CheY-like_superfamily"/>
</dbReference>
<dbReference type="RefSeq" id="WP_237877601.1">
    <property type="nucleotide sequence ID" value="NZ_BAABEN010000004.1"/>
</dbReference>
<dbReference type="SMART" id="SM00421">
    <property type="entry name" value="HTH_LUXR"/>
    <property type="match status" value="1"/>
</dbReference>